<name>A0A848N775_9BURK</name>
<dbReference type="RefSeq" id="WP_169535626.1">
    <property type="nucleotide sequence ID" value="NZ_JABBZE010000002.1"/>
</dbReference>
<comment type="caution">
    <text evidence="1">The sequence shown here is derived from an EMBL/GenBank/DDBJ whole genome shotgun (WGS) entry which is preliminary data.</text>
</comment>
<reference evidence="1 2" key="1">
    <citation type="submission" date="2020-04" db="EMBL/GenBank/DDBJ databases">
        <title>Achromobacter ruhlandii genome sequencing and assembly.</title>
        <authorList>
            <person name="Martins R.C.R."/>
            <person name="Perdigao-Neto L.V."/>
            <person name="Levin A.S.S."/>
            <person name="Costa S.F."/>
        </authorList>
    </citation>
    <scope>NUCLEOTIDE SEQUENCE [LARGE SCALE GENOMIC DNA]</scope>
    <source>
        <strain evidence="1 2">9035ralo</strain>
    </source>
</reference>
<organism evidence="1 2">
    <name type="scientific">Achromobacter ruhlandii</name>
    <dbReference type="NCBI Taxonomy" id="72557"/>
    <lineage>
        <taxon>Bacteria</taxon>
        <taxon>Pseudomonadati</taxon>
        <taxon>Pseudomonadota</taxon>
        <taxon>Betaproteobacteria</taxon>
        <taxon>Burkholderiales</taxon>
        <taxon>Alcaligenaceae</taxon>
        <taxon>Achromobacter</taxon>
    </lineage>
</organism>
<proteinExistence type="predicted"/>
<evidence type="ECO:0000313" key="1">
    <source>
        <dbReference type="EMBL" id="NMU88378.1"/>
    </source>
</evidence>
<evidence type="ECO:0000313" key="2">
    <source>
        <dbReference type="Proteomes" id="UP000542405"/>
    </source>
</evidence>
<protein>
    <submittedName>
        <fullName evidence="1">Uncharacterized protein</fullName>
    </submittedName>
</protein>
<dbReference type="Proteomes" id="UP000542405">
    <property type="component" value="Unassembled WGS sequence"/>
</dbReference>
<sequence>MSTINDGGPAFPALYEGSTRPDAMGMTLRDYFAAKAMHGWLSSYGPDDKHPVAAGDADSVAQRAYAMADAMLAARGAQ</sequence>
<dbReference type="AlphaFoldDB" id="A0A848N775"/>
<dbReference type="EMBL" id="JABBZE010000002">
    <property type="protein sequence ID" value="NMU88378.1"/>
    <property type="molecule type" value="Genomic_DNA"/>
</dbReference>
<accession>A0A848N775</accession>
<gene>
    <name evidence="1" type="ORF">HGQ98_00555</name>
</gene>